<evidence type="ECO:0000313" key="5">
    <source>
        <dbReference type="Proteomes" id="UP000887572"/>
    </source>
</evidence>
<dbReference type="GO" id="GO:0019899">
    <property type="term" value="F:enzyme binding"/>
    <property type="evidence" value="ECO:0007669"/>
    <property type="project" value="UniProtKB-ARBA"/>
</dbReference>
<keyword evidence="1" id="KW-0863">Zinc-finger</keyword>
<sequence>MASQEDLAKFTVVQLRVQLKKRNLAPSGLKADLIKRLLECPQAGGGVEGGNSGTVSSNEPVHFSRECPQAGGGVEGGNSGTVSSNEPVHFSRECPQAGGGVEGGNSGTVSSNEPVHFSRECPQAGGGVEGGNSGTVCTNCNEPGHFSHECLIGDGGNGEDSDIVCSNCFGSDHSAHHCPFTGGGGGQGVSHTGNVCSNCNEPGCFSRACLQGCGAVVGGVQMETRGRARAIRAASRQQSAALPRKTKTTSAVAVAAAAAAEPPPPTTITAASAAAAVEPPPTSSPTSSSSSTTTATSKRVQKRRRNHNNKKKEKLLVVVPKGKISSKVTHDPGLPEDTFEVSKVLASSAYNGERMYFLEWKNWRGNDSWVRSSWSDSLEITASFVEDSTIDAVLSALAGQPVAHHLLIKLEKHALFQQLKAKLGTAAVLSTPIAFGTEATEKQRTEAAATLIDFIRKEMEG</sequence>
<dbReference type="Gene3D" id="4.10.60.10">
    <property type="entry name" value="Zinc finger, CCHC-type"/>
    <property type="match status" value="1"/>
</dbReference>
<protein>
    <submittedName>
        <fullName evidence="6">Uncharacterized protein</fullName>
    </submittedName>
</protein>
<keyword evidence="1" id="KW-0479">Metal-binding</keyword>
<accession>A0A914HS06</accession>
<dbReference type="InterPro" id="IPR016197">
    <property type="entry name" value="Chromo-like_dom_sf"/>
</dbReference>
<dbReference type="Pfam" id="PF02037">
    <property type="entry name" value="SAP"/>
    <property type="match status" value="1"/>
</dbReference>
<evidence type="ECO:0000259" key="4">
    <source>
        <dbReference type="PROSITE" id="PS50800"/>
    </source>
</evidence>
<dbReference type="InterPro" id="IPR036361">
    <property type="entry name" value="SAP_dom_sf"/>
</dbReference>
<dbReference type="GO" id="GO:0003676">
    <property type="term" value="F:nucleic acid binding"/>
    <property type="evidence" value="ECO:0007669"/>
    <property type="project" value="InterPro"/>
</dbReference>
<dbReference type="SMART" id="SM00513">
    <property type="entry name" value="SAP"/>
    <property type="match status" value="1"/>
</dbReference>
<dbReference type="Pfam" id="PF00098">
    <property type="entry name" value="zf-CCHC"/>
    <property type="match status" value="1"/>
</dbReference>
<dbReference type="Gene3D" id="1.10.720.30">
    <property type="entry name" value="SAP domain"/>
    <property type="match status" value="1"/>
</dbReference>
<keyword evidence="1" id="KW-0862">Zinc</keyword>
<dbReference type="SUPFAM" id="SSF68906">
    <property type="entry name" value="SAP domain"/>
    <property type="match status" value="1"/>
</dbReference>
<proteinExistence type="predicted"/>
<dbReference type="SUPFAM" id="SSF54160">
    <property type="entry name" value="Chromo domain-like"/>
    <property type="match status" value="1"/>
</dbReference>
<dbReference type="SUPFAM" id="SSF57756">
    <property type="entry name" value="Retrovirus zinc finger-like domains"/>
    <property type="match status" value="1"/>
</dbReference>
<organism evidence="5 6">
    <name type="scientific">Globodera rostochiensis</name>
    <name type="common">Golden nematode worm</name>
    <name type="synonym">Heterodera rostochiensis</name>
    <dbReference type="NCBI Taxonomy" id="31243"/>
    <lineage>
        <taxon>Eukaryota</taxon>
        <taxon>Metazoa</taxon>
        <taxon>Ecdysozoa</taxon>
        <taxon>Nematoda</taxon>
        <taxon>Chromadorea</taxon>
        <taxon>Rhabditida</taxon>
        <taxon>Tylenchina</taxon>
        <taxon>Tylenchomorpha</taxon>
        <taxon>Tylenchoidea</taxon>
        <taxon>Heteroderidae</taxon>
        <taxon>Heteroderinae</taxon>
        <taxon>Globodera</taxon>
    </lineage>
</organism>
<feature type="compositionally biased region" description="Low complexity" evidence="2">
    <location>
        <begin position="284"/>
        <end position="298"/>
    </location>
</feature>
<dbReference type="InterPro" id="IPR003034">
    <property type="entry name" value="SAP_dom"/>
</dbReference>
<feature type="compositionally biased region" description="Basic residues" evidence="2">
    <location>
        <begin position="299"/>
        <end position="313"/>
    </location>
</feature>
<dbReference type="SMART" id="SM00343">
    <property type="entry name" value="ZnF_C2HC"/>
    <property type="match status" value="6"/>
</dbReference>
<feature type="region of interest" description="Disordered" evidence="2">
    <location>
        <begin position="272"/>
        <end position="313"/>
    </location>
</feature>
<feature type="domain" description="SAP" evidence="4">
    <location>
        <begin position="7"/>
        <end position="41"/>
    </location>
</feature>
<name>A0A914HS06_GLORO</name>
<dbReference type="PROSITE" id="PS50800">
    <property type="entry name" value="SAP"/>
    <property type="match status" value="1"/>
</dbReference>
<dbReference type="WBParaSite" id="Gr19_v10_g3919.t1">
    <property type="protein sequence ID" value="Gr19_v10_g3919.t1"/>
    <property type="gene ID" value="Gr19_v10_g3919"/>
</dbReference>
<evidence type="ECO:0000256" key="1">
    <source>
        <dbReference type="PROSITE-ProRule" id="PRU00047"/>
    </source>
</evidence>
<evidence type="ECO:0000313" key="6">
    <source>
        <dbReference type="WBParaSite" id="Gr19_v10_g3919.t1"/>
    </source>
</evidence>
<dbReference type="InterPro" id="IPR001878">
    <property type="entry name" value="Znf_CCHC"/>
</dbReference>
<dbReference type="InterPro" id="IPR036875">
    <property type="entry name" value="Znf_CCHC_sf"/>
</dbReference>
<evidence type="ECO:0000256" key="2">
    <source>
        <dbReference type="SAM" id="MobiDB-lite"/>
    </source>
</evidence>
<keyword evidence="5" id="KW-1185">Reference proteome</keyword>
<feature type="domain" description="CCHC-type" evidence="3">
    <location>
        <begin position="137"/>
        <end position="150"/>
    </location>
</feature>
<dbReference type="PROSITE" id="PS50158">
    <property type="entry name" value="ZF_CCHC"/>
    <property type="match status" value="1"/>
</dbReference>
<dbReference type="Proteomes" id="UP000887572">
    <property type="component" value="Unplaced"/>
</dbReference>
<evidence type="ECO:0000259" key="3">
    <source>
        <dbReference type="PROSITE" id="PS50158"/>
    </source>
</evidence>
<dbReference type="AlphaFoldDB" id="A0A914HS06"/>
<reference evidence="6" key="1">
    <citation type="submission" date="2022-11" db="UniProtKB">
        <authorList>
            <consortium name="WormBaseParasite"/>
        </authorList>
    </citation>
    <scope>IDENTIFICATION</scope>
</reference>
<dbReference type="GO" id="GO:0008270">
    <property type="term" value="F:zinc ion binding"/>
    <property type="evidence" value="ECO:0007669"/>
    <property type="project" value="UniProtKB-KW"/>
</dbReference>